<evidence type="ECO:0000256" key="8">
    <source>
        <dbReference type="ARBA" id="ARBA00022692"/>
    </source>
</evidence>
<dbReference type="PROSITE" id="PS01035">
    <property type="entry name" value="PTS_EIIB_TYPE_1_CYS"/>
    <property type="match status" value="1"/>
</dbReference>
<feature type="transmembrane region" description="Helical" evidence="13">
    <location>
        <begin position="136"/>
        <end position="159"/>
    </location>
</feature>
<evidence type="ECO:0000313" key="14">
    <source>
        <dbReference type="EMBL" id="SCQ82262.1"/>
    </source>
</evidence>
<evidence type="ECO:0000256" key="4">
    <source>
        <dbReference type="ARBA" id="ARBA00022475"/>
    </source>
</evidence>
<gene>
    <name evidence="14" type="ORF">PFR_JS23_2165</name>
</gene>
<evidence type="ECO:0000256" key="10">
    <source>
        <dbReference type="ARBA" id="ARBA00022989"/>
    </source>
</evidence>
<dbReference type="InterPro" id="IPR013013">
    <property type="entry name" value="PTS_EIIC_1"/>
</dbReference>
<evidence type="ECO:0000313" key="15">
    <source>
        <dbReference type="Proteomes" id="UP000250080"/>
    </source>
</evidence>
<organism evidence="14 15">
    <name type="scientific">Propionibacterium freudenreichii</name>
    <dbReference type="NCBI Taxonomy" id="1744"/>
    <lineage>
        <taxon>Bacteria</taxon>
        <taxon>Bacillati</taxon>
        <taxon>Actinomycetota</taxon>
        <taxon>Actinomycetes</taxon>
        <taxon>Propionibacteriales</taxon>
        <taxon>Propionibacteriaceae</taxon>
        <taxon>Propionibacterium</taxon>
    </lineage>
</organism>
<feature type="compositionally biased region" description="Low complexity" evidence="12">
    <location>
        <begin position="776"/>
        <end position="789"/>
    </location>
</feature>
<dbReference type="InterPro" id="IPR018113">
    <property type="entry name" value="PTrfase_EIIB_Cys"/>
</dbReference>
<dbReference type="PANTHER" id="PTHR45008">
    <property type="entry name" value="PTS SYSTEM GLUCOSE-SPECIFIC EIIA COMPONENT"/>
    <property type="match status" value="1"/>
</dbReference>
<dbReference type="AlphaFoldDB" id="A0A2C7Z8D6"/>
<feature type="transmembrane region" description="Helical" evidence="13">
    <location>
        <begin position="319"/>
        <end position="335"/>
    </location>
</feature>
<dbReference type="NCBIfam" id="TIGR00830">
    <property type="entry name" value="PTBA"/>
    <property type="match status" value="2"/>
</dbReference>
<evidence type="ECO:0000256" key="12">
    <source>
        <dbReference type="SAM" id="MobiDB-lite"/>
    </source>
</evidence>
<evidence type="ECO:0000256" key="2">
    <source>
        <dbReference type="ARBA" id="ARBA00004651"/>
    </source>
</evidence>
<keyword evidence="4" id="KW-1003">Cell membrane</keyword>
<dbReference type="InterPro" id="IPR036878">
    <property type="entry name" value="Glu_permease_IIB"/>
</dbReference>
<feature type="compositionally biased region" description="Low complexity" evidence="12">
    <location>
        <begin position="740"/>
        <end position="763"/>
    </location>
</feature>
<feature type="transmembrane region" description="Helical" evidence="13">
    <location>
        <begin position="281"/>
        <end position="307"/>
    </location>
</feature>
<dbReference type="GO" id="GO:0008982">
    <property type="term" value="F:protein-N(PI)-phosphohistidine-sugar phosphotransferase activity"/>
    <property type="evidence" value="ECO:0007669"/>
    <property type="project" value="InterPro"/>
</dbReference>
<keyword evidence="10 13" id="KW-1133">Transmembrane helix</keyword>
<evidence type="ECO:0000256" key="1">
    <source>
        <dbReference type="ARBA" id="ARBA00004496"/>
    </source>
</evidence>
<dbReference type="GO" id="GO:0005886">
    <property type="term" value="C:plasma membrane"/>
    <property type="evidence" value="ECO:0007669"/>
    <property type="project" value="UniProtKB-SubCell"/>
</dbReference>
<keyword evidence="11 13" id="KW-0472">Membrane</keyword>
<keyword evidence="9" id="KW-0418">Kinase</keyword>
<keyword evidence="8 13" id="KW-0812">Transmembrane</keyword>
<proteinExistence type="predicted"/>
<dbReference type="SUPFAM" id="SSF55604">
    <property type="entry name" value="Glucose permease domain IIB"/>
    <property type="match status" value="1"/>
</dbReference>
<comment type="subcellular location">
    <subcellularLocation>
        <location evidence="2">Cell membrane</location>
        <topology evidence="2">Multi-pass membrane protein</topology>
    </subcellularLocation>
    <subcellularLocation>
        <location evidence="1">Cytoplasm</location>
    </subcellularLocation>
</comment>
<dbReference type="Pfam" id="PF00367">
    <property type="entry name" value="PTS_EIIB"/>
    <property type="match status" value="1"/>
</dbReference>
<feature type="region of interest" description="Disordered" evidence="12">
    <location>
        <begin position="86"/>
        <end position="107"/>
    </location>
</feature>
<dbReference type="InterPro" id="IPR001996">
    <property type="entry name" value="PTS_IIB_1"/>
</dbReference>
<keyword evidence="3" id="KW-0813">Transport</keyword>
<feature type="compositionally biased region" description="Gly residues" evidence="12">
    <location>
        <begin position="764"/>
        <end position="775"/>
    </location>
</feature>
<dbReference type="InterPro" id="IPR011055">
    <property type="entry name" value="Dup_hybrid_motif"/>
</dbReference>
<keyword evidence="6" id="KW-0808">Transferase</keyword>
<evidence type="ECO:0000256" key="13">
    <source>
        <dbReference type="SAM" id="Phobius"/>
    </source>
</evidence>
<feature type="compositionally biased region" description="Low complexity" evidence="12">
    <location>
        <begin position="805"/>
        <end position="828"/>
    </location>
</feature>
<feature type="compositionally biased region" description="Basic and acidic residues" evidence="12">
    <location>
        <begin position="507"/>
        <end position="534"/>
    </location>
</feature>
<dbReference type="PROSITE" id="PS51098">
    <property type="entry name" value="PTS_EIIB_TYPE_1"/>
    <property type="match status" value="1"/>
</dbReference>
<feature type="transmembrane region" description="Helical" evidence="13">
    <location>
        <begin position="461"/>
        <end position="482"/>
    </location>
</feature>
<dbReference type="InterPro" id="IPR001127">
    <property type="entry name" value="PTS_EIIA_1_perm"/>
</dbReference>
<dbReference type="SUPFAM" id="SSF51261">
    <property type="entry name" value="Duplicated hybrid motif"/>
    <property type="match status" value="2"/>
</dbReference>
<dbReference type="PROSITE" id="PS00371">
    <property type="entry name" value="PTS_EIIA_TYPE_1_HIS"/>
    <property type="match status" value="2"/>
</dbReference>
<evidence type="ECO:0000256" key="6">
    <source>
        <dbReference type="ARBA" id="ARBA00022679"/>
    </source>
</evidence>
<feature type="compositionally biased region" description="Polar residues" evidence="12">
    <location>
        <begin position="91"/>
        <end position="101"/>
    </location>
</feature>
<dbReference type="Gene3D" id="2.70.70.10">
    <property type="entry name" value="Glucose Permease (Domain IIA)"/>
    <property type="match status" value="2"/>
</dbReference>
<dbReference type="GO" id="GO:0016301">
    <property type="term" value="F:kinase activity"/>
    <property type="evidence" value="ECO:0007669"/>
    <property type="project" value="UniProtKB-KW"/>
</dbReference>
<dbReference type="InterPro" id="IPR050890">
    <property type="entry name" value="PTS_EIIA_component"/>
</dbReference>
<keyword evidence="7" id="KW-0598">Phosphotransferase system</keyword>
<feature type="region of interest" description="Disordered" evidence="12">
    <location>
        <begin position="719"/>
        <end position="828"/>
    </location>
</feature>
<dbReference type="Gene3D" id="3.30.1360.60">
    <property type="entry name" value="Glucose permease domain IIB"/>
    <property type="match status" value="1"/>
</dbReference>
<dbReference type="CDD" id="cd00212">
    <property type="entry name" value="PTS_IIB_glc"/>
    <property type="match status" value="1"/>
</dbReference>
<dbReference type="Pfam" id="PF02378">
    <property type="entry name" value="PTS_EIIC"/>
    <property type="match status" value="1"/>
</dbReference>
<dbReference type="Proteomes" id="UP000250080">
    <property type="component" value="Chromosome I"/>
</dbReference>
<sequence length="995" mass="102295">MTSDINAPAEILASIGGADNVENLTHCATRLRFQLHDNSGIDEKQVESIPGVMGAVSQSGNRYQVVIGGAVESVYNDIMALPEMKEGGSATGTQKSGSNADVKSAAKEKGPRGRFTWLDSFFDFLGDSFRPILGSLLGASLIITFMALMGTLGVIGNWADPRTELSPTWQFINLCWRCVFYFLPLMVAYNASKKLGADPWIGFAVMAVVMLPGFTSLGQYATHLTFAGSEINVVRLFGGHLPLTIFDYGSQVFPPLLMAAVLGPLYKLLKKIISPNVQLIFVPFLSMLIMIPLTAFLIGPLGVYAGAGLANGLKAVNDFSPFIFAILIPMLYPFMVPLGLHWPLNAIMLLNIQTLGFDFIQGPMGAWNFACFGATAGVLFLSVRDRDVTMRQTATGALAAGLLGGISEPSLYGIHLRFKRIYPRILVGCFLGGLVQGIGGGLTTNAFVFTSLLTIPAFSNIPLYAISIAVAFFSSMLLVVFFDYRTADERAEAAKVRATEDADQAAEEARKASAEAHKAELRADDAEARADQAEQRAATTTVAAERAAQVATAVAPARTALAPNAVTQIASPVAGYVVPLDKVPDPVFAKGTVGLGVGIDPTGDTITSPGDGKIIVAQDTGHAFGIKLDNGIELLIHVGIDTVNLGGTGFDVHVARGDRVTTGDVLVRFDRKVIESAGYSMITPVLVTNPRKFASVTQAPATLSSALVAPGDTIITVTAKPPKDGAAAAPGTPPAPAHRSAAQAVAAGDSKAGASASTEAPGSSVGGASVGGAAAGGSPAPGSTVPGVSAHGVSAHGDAQASPQGTGTADGARRAATTAGAADSSGSAAASGAAPGSALVAGAVTEIGSPVAGRVVALSDVPDPVFSKGIVGLGVGIDPTGDTITSPGDGKIIVAQDTGHAFGIKLDNGIELLIHVGIDTVNLGGTGFDVHVARGDRVTTGDVLVRFDRKVIESAGYSMITPVLVTNPRKFASVTQAAQGAVTPGEGIITVTAKQ</sequence>
<dbReference type="InterPro" id="IPR003352">
    <property type="entry name" value="PTS_EIIC"/>
</dbReference>
<feature type="region of interest" description="Disordered" evidence="12">
    <location>
        <begin position="497"/>
        <end position="537"/>
    </location>
</feature>
<dbReference type="FunFam" id="2.70.70.10:FF:000001">
    <property type="entry name" value="PTS system glucose-specific IIA component"/>
    <property type="match status" value="2"/>
</dbReference>
<feature type="transmembrane region" description="Helical" evidence="13">
    <location>
        <begin position="201"/>
        <end position="221"/>
    </location>
</feature>
<feature type="transmembrane region" description="Helical" evidence="13">
    <location>
        <begin position="425"/>
        <end position="449"/>
    </location>
</feature>
<feature type="compositionally biased region" description="Low complexity" evidence="12">
    <location>
        <begin position="719"/>
        <end position="730"/>
    </location>
</feature>
<dbReference type="GO" id="GO:0009401">
    <property type="term" value="P:phosphoenolpyruvate-dependent sugar phosphotransferase system"/>
    <property type="evidence" value="ECO:0007669"/>
    <property type="project" value="UniProtKB-KW"/>
</dbReference>
<dbReference type="EMBL" id="LT618793">
    <property type="protein sequence ID" value="SCQ82262.1"/>
    <property type="molecule type" value="Genomic_DNA"/>
</dbReference>
<dbReference type="PROSITE" id="PS51103">
    <property type="entry name" value="PTS_EIIC_TYPE_1"/>
    <property type="match status" value="1"/>
</dbReference>
<evidence type="ECO:0000256" key="5">
    <source>
        <dbReference type="ARBA" id="ARBA00022597"/>
    </source>
</evidence>
<keyword evidence="5" id="KW-0762">Sugar transport</keyword>
<evidence type="ECO:0000256" key="11">
    <source>
        <dbReference type="ARBA" id="ARBA00023136"/>
    </source>
</evidence>
<dbReference type="Pfam" id="PF00358">
    <property type="entry name" value="PTS_EIIA_1"/>
    <property type="match status" value="2"/>
</dbReference>
<evidence type="ECO:0000256" key="9">
    <source>
        <dbReference type="ARBA" id="ARBA00022777"/>
    </source>
</evidence>
<name>A0A2C7Z8D6_9ACTN</name>
<reference evidence="14 15" key="1">
    <citation type="submission" date="2016-09" db="EMBL/GenBank/DDBJ databases">
        <authorList>
            <person name="Laine KS P."/>
        </authorList>
    </citation>
    <scope>NUCLEOTIDE SEQUENCE [LARGE SCALE GENOMIC DNA]</scope>
    <source>
        <strain evidence="14">PFRJS-23</strain>
    </source>
</reference>
<evidence type="ECO:0000256" key="3">
    <source>
        <dbReference type="ARBA" id="ARBA00022448"/>
    </source>
</evidence>
<evidence type="ECO:0000256" key="7">
    <source>
        <dbReference type="ARBA" id="ARBA00022683"/>
    </source>
</evidence>
<dbReference type="GO" id="GO:0005737">
    <property type="term" value="C:cytoplasm"/>
    <property type="evidence" value="ECO:0007669"/>
    <property type="project" value="UniProtKB-SubCell"/>
</dbReference>
<protein>
    <submittedName>
        <fullName evidence="14">PTS system mannose-specific EIIBCA component (EIIBCA-Man) (EII-Man/EIII-Man)</fullName>
    </submittedName>
</protein>
<dbReference type="PANTHER" id="PTHR45008:SF1">
    <property type="entry name" value="PTS SYSTEM GLUCOSE-SPECIFIC EIIA COMPONENT"/>
    <property type="match status" value="1"/>
</dbReference>
<accession>A0A2C7Z8D6</accession>
<feature type="transmembrane region" description="Helical" evidence="13">
    <location>
        <begin position="171"/>
        <end position="189"/>
    </location>
</feature>
<feature type="transmembrane region" description="Helical" evidence="13">
    <location>
        <begin position="366"/>
        <end position="383"/>
    </location>
</feature>
<dbReference type="PROSITE" id="PS51093">
    <property type="entry name" value="PTS_EIIA_TYPE_1"/>
    <property type="match status" value="2"/>
</dbReference>